<dbReference type="GO" id="GO:0016020">
    <property type="term" value="C:membrane"/>
    <property type="evidence" value="ECO:0007669"/>
    <property type="project" value="UniProtKB-SubCell"/>
</dbReference>
<feature type="compositionally biased region" description="Low complexity" evidence="7">
    <location>
        <begin position="383"/>
        <end position="404"/>
    </location>
</feature>
<evidence type="ECO:0000256" key="5">
    <source>
        <dbReference type="ARBA" id="ARBA00023136"/>
    </source>
</evidence>
<dbReference type="RefSeq" id="WP_095522988.1">
    <property type="nucleotide sequence ID" value="NZ_MDUX01000001.1"/>
</dbReference>
<evidence type="ECO:0000313" key="9">
    <source>
        <dbReference type="EMBL" id="KAF7600878.1"/>
    </source>
</evidence>
<dbReference type="InterPro" id="IPR036013">
    <property type="entry name" value="Band_7/SPFH_dom_sf"/>
</dbReference>
<dbReference type="InterPro" id="IPR001107">
    <property type="entry name" value="Band_7"/>
</dbReference>
<keyword evidence="5 6" id="KW-0472">Membrane</keyword>
<comment type="subcellular location">
    <subcellularLocation>
        <location evidence="1">Membrane</location>
        <topology evidence="1">Single-pass membrane protein</topology>
    </subcellularLocation>
</comment>
<evidence type="ECO:0000256" key="4">
    <source>
        <dbReference type="ARBA" id="ARBA00022989"/>
    </source>
</evidence>
<evidence type="ECO:0000256" key="7">
    <source>
        <dbReference type="SAM" id="MobiDB-lite"/>
    </source>
</evidence>
<dbReference type="Pfam" id="PF12221">
    <property type="entry name" value="HflK_N"/>
    <property type="match status" value="1"/>
</dbReference>
<feature type="compositionally biased region" description="Basic and acidic residues" evidence="7">
    <location>
        <begin position="407"/>
        <end position="425"/>
    </location>
</feature>
<dbReference type="Gene3D" id="3.30.479.30">
    <property type="entry name" value="Band 7 domain"/>
    <property type="match status" value="1"/>
</dbReference>
<dbReference type="AlphaFoldDB" id="A0A272EZ25"/>
<dbReference type="InterPro" id="IPR050710">
    <property type="entry name" value="Band7/mec-2_domain"/>
</dbReference>
<keyword evidence="3 6" id="KW-0812">Transmembrane</keyword>
<name>A0A272EZ25_9RHOO</name>
<evidence type="ECO:0000313" key="12">
    <source>
        <dbReference type="Proteomes" id="UP000623509"/>
    </source>
</evidence>
<sequence>MSINDPRWGNKDPDDRPNDDRRNPEQGPPDLDDIWRDFNSRLGGMFGKRGGGNGGGNGNNVGGQPPVSSRQLGGGLALIVVAVLVLWLASGFYIVDASQRGVVMRFGKFQEVTGEGLRWRLPYPFESHEVVDTTRVRNVEVGFRSGDRATNLHESLMLTDDENIVNIQFAVQYNLNSPEAFLFTNKDPDVMVKQVAESAMREVVGKSKMDFVLYEGRETVATDVQVLIQRILDSYKINGFENSGILVNRVTLQNAQPPQQVQAAFEDAVKASQDRERLKNEGQAYFNEVVPKAEGTAARLREEAQAYSASLIARADGDASRFKQLFTEYAKAPEVTRNRLYIDAMEQVFASTTKLMVDTCGNGNLLYLPLDKLLQGGQAASGQPTAVAQTPSAPAAPVAAPQQQGRAELDLRTRDVLRSRERGER</sequence>
<evidence type="ECO:0000256" key="6">
    <source>
        <dbReference type="RuleBase" id="RU364113"/>
    </source>
</evidence>
<dbReference type="OrthoDB" id="9779595at2"/>
<dbReference type="EMBL" id="MDUX01000001">
    <property type="protein sequence ID" value="KAF7600878.1"/>
    <property type="molecule type" value="Genomic_DNA"/>
</dbReference>
<dbReference type="SMART" id="SM00244">
    <property type="entry name" value="PHB"/>
    <property type="match status" value="1"/>
</dbReference>
<dbReference type="NCBIfam" id="TIGR01933">
    <property type="entry name" value="hflK"/>
    <property type="match status" value="1"/>
</dbReference>
<dbReference type="InterPro" id="IPR010201">
    <property type="entry name" value="HflK"/>
</dbReference>
<proteinExistence type="inferred from homology"/>
<reference evidence="9 12" key="1">
    <citation type="submission" date="2016-08" db="EMBL/GenBank/DDBJ databases">
        <title>Candidatus Dactylopiibacterium carminicum genome sequence.</title>
        <authorList>
            <person name="Ramirez-Puebla S.T."/>
            <person name="Ormeno-Orrillo E."/>
            <person name="Vera-Ponce De Leon A."/>
            <person name="Luis L."/>
            <person name="Sanchez-Flores A."/>
            <person name="Monica R."/>
            <person name="Martinez-Romero E."/>
        </authorList>
    </citation>
    <scope>NUCLEOTIDE SEQUENCE [LARGE SCALE GENOMIC DNA]</scope>
    <source>
        <strain evidence="9">END1</strain>
    </source>
</reference>
<dbReference type="Proteomes" id="UP000623509">
    <property type="component" value="Unassembled WGS sequence"/>
</dbReference>
<evidence type="ECO:0000256" key="2">
    <source>
        <dbReference type="ARBA" id="ARBA00006971"/>
    </source>
</evidence>
<feature type="transmembrane region" description="Helical" evidence="6">
    <location>
        <begin position="75"/>
        <end position="95"/>
    </location>
</feature>
<evidence type="ECO:0000256" key="3">
    <source>
        <dbReference type="ARBA" id="ARBA00022692"/>
    </source>
</evidence>
<dbReference type="Proteomes" id="UP000216107">
    <property type="component" value="Unassembled WGS sequence"/>
</dbReference>
<feature type="region of interest" description="Disordered" evidence="7">
    <location>
        <begin position="1"/>
        <end position="34"/>
    </location>
</feature>
<dbReference type="PANTHER" id="PTHR43327">
    <property type="entry name" value="STOMATIN-LIKE PROTEIN 2, MITOCHONDRIAL"/>
    <property type="match status" value="1"/>
</dbReference>
<accession>A0A272EZ25</accession>
<feature type="region of interest" description="Disordered" evidence="7">
    <location>
        <begin position="383"/>
        <end position="425"/>
    </location>
</feature>
<dbReference type="EMBL" id="NMRN01000001">
    <property type="protein sequence ID" value="PAS95377.1"/>
    <property type="molecule type" value="Genomic_DNA"/>
</dbReference>
<evidence type="ECO:0000256" key="1">
    <source>
        <dbReference type="ARBA" id="ARBA00004167"/>
    </source>
</evidence>
<comment type="caution">
    <text evidence="10">The sequence shown here is derived from an EMBL/GenBank/DDBJ whole genome shotgun (WGS) entry which is preliminary data.</text>
</comment>
<feature type="region of interest" description="Disordered" evidence="7">
    <location>
        <begin position="46"/>
        <end position="66"/>
    </location>
</feature>
<dbReference type="InterPro" id="IPR020980">
    <property type="entry name" value="Membrane_HflK_N"/>
</dbReference>
<protein>
    <recommendedName>
        <fullName evidence="6">Protein HflK</fullName>
    </recommendedName>
</protein>
<comment type="function">
    <text evidence="6">HflC and HflK could encode or regulate a protease.</text>
</comment>
<feature type="domain" description="Band 7" evidence="8">
    <location>
        <begin position="90"/>
        <end position="269"/>
    </location>
</feature>
<comment type="similarity">
    <text evidence="2 6">Belongs to the band 7/mec-2 family. HflK subfamily.</text>
</comment>
<evidence type="ECO:0000313" key="10">
    <source>
        <dbReference type="EMBL" id="PAS95377.1"/>
    </source>
</evidence>
<dbReference type="Pfam" id="PF01145">
    <property type="entry name" value="Band_7"/>
    <property type="match status" value="1"/>
</dbReference>
<feature type="compositionally biased region" description="Gly residues" evidence="7">
    <location>
        <begin position="46"/>
        <end position="61"/>
    </location>
</feature>
<organism evidence="10 11">
    <name type="scientific">Candidatus Dactylopiibacterium carminicum</name>
    <dbReference type="NCBI Taxonomy" id="857335"/>
    <lineage>
        <taxon>Bacteria</taxon>
        <taxon>Pseudomonadati</taxon>
        <taxon>Pseudomonadota</taxon>
        <taxon>Betaproteobacteria</taxon>
        <taxon>Rhodocyclales</taxon>
        <taxon>Rhodocyclaceae</taxon>
        <taxon>Candidatus Dactylopiibacterium</taxon>
    </lineage>
</organism>
<feature type="compositionally biased region" description="Basic and acidic residues" evidence="7">
    <location>
        <begin position="8"/>
        <end position="24"/>
    </location>
</feature>
<evidence type="ECO:0000259" key="8">
    <source>
        <dbReference type="SMART" id="SM00244"/>
    </source>
</evidence>
<keyword evidence="4 6" id="KW-1133">Transmembrane helix</keyword>
<reference evidence="10 11" key="2">
    <citation type="submission" date="2017-07" db="EMBL/GenBank/DDBJ databases">
        <title>Candidatus Dactylopiibacterium carminicum, a nitrogen-fixing symbiont of the cochineal insect Dactylopius coccus and Dactylopius opuntiae (Hemiptera: Coccoidea: Dactylopiidae).</title>
        <authorList>
            <person name="Vera A."/>
        </authorList>
    </citation>
    <scope>NUCLEOTIDE SEQUENCE [LARGE SCALE GENOMIC DNA]</scope>
    <source>
        <strain evidence="10 11">NFDCM</strain>
    </source>
</reference>
<evidence type="ECO:0000313" key="11">
    <source>
        <dbReference type="Proteomes" id="UP000216107"/>
    </source>
</evidence>
<keyword evidence="10" id="KW-0378">Hydrolase</keyword>
<keyword evidence="12" id="KW-1185">Reference proteome</keyword>
<dbReference type="GO" id="GO:0008233">
    <property type="term" value="F:peptidase activity"/>
    <property type="evidence" value="ECO:0007669"/>
    <property type="project" value="UniProtKB-KW"/>
</dbReference>
<dbReference type="PANTHER" id="PTHR43327:SF2">
    <property type="entry name" value="MODULATOR OF FTSH PROTEASE HFLK"/>
    <property type="match status" value="1"/>
</dbReference>
<gene>
    <name evidence="10" type="primary">hflK</name>
    <name evidence="9" type="ORF">BGI27_00590</name>
    <name evidence="10" type="ORF">CGU29_00625</name>
</gene>
<dbReference type="CDD" id="cd03404">
    <property type="entry name" value="SPFH_HflK"/>
    <property type="match status" value="1"/>
</dbReference>
<dbReference type="GO" id="GO:0006508">
    <property type="term" value="P:proteolysis"/>
    <property type="evidence" value="ECO:0007669"/>
    <property type="project" value="UniProtKB-KW"/>
</dbReference>
<comment type="subunit">
    <text evidence="6">HflC and HflK may interact to form a multimeric complex.</text>
</comment>
<dbReference type="SUPFAM" id="SSF117892">
    <property type="entry name" value="Band 7/SPFH domain"/>
    <property type="match status" value="1"/>
</dbReference>
<keyword evidence="10" id="KW-0645">Protease</keyword>